<dbReference type="InterPro" id="IPR000330">
    <property type="entry name" value="SNF2_N"/>
</dbReference>
<evidence type="ECO:0000313" key="5">
    <source>
        <dbReference type="Proteomes" id="UP000697998"/>
    </source>
</evidence>
<keyword evidence="4" id="KW-0347">Helicase</keyword>
<dbReference type="InterPro" id="IPR038718">
    <property type="entry name" value="SNF2-like_sf"/>
</dbReference>
<protein>
    <submittedName>
        <fullName evidence="4">DEAD/DEAH box helicase</fullName>
    </submittedName>
</protein>
<dbReference type="Gene3D" id="3.40.50.10810">
    <property type="entry name" value="Tandem AAA-ATPase domain"/>
    <property type="match status" value="1"/>
</dbReference>
<dbReference type="InterPro" id="IPR049730">
    <property type="entry name" value="SNF2/RAD54-like_C"/>
</dbReference>
<keyword evidence="1" id="KW-0378">Hydrolase</keyword>
<evidence type="ECO:0000259" key="2">
    <source>
        <dbReference type="PROSITE" id="PS51192"/>
    </source>
</evidence>
<dbReference type="AlphaFoldDB" id="A0A935Q267"/>
<dbReference type="SUPFAM" id="SSF52540">
    <property type="entry name" value="P-loop containing nucleoside triphosphate hydrolases"/>
    <property type="match status" value="2"/>
</dbReference>
<evidence type="ECO:0000313" key="4">
    <source>
        <dbReference type="EMBL" id="MBK7676558.1"/>
    </source>
</evidence>
<dbReference type="SMART" id="SM00487">
    <property type="entry name" value="DEXDc"/>
    <property type="match status" value="1"/>
</dbReference>
<dbReference type="GO" id="GO:0005524">
    <property type="term" value="F:ATP binding"/>
    <property type="evidence" value="ECO:0007669"/>
    <property type="project" value="InterPro"/>
</dbReference>
<dbReference type="GO" id="GO:0004386">
    <property type="term" value="F:helicase activity"/>
    <property type="evidence" value="ECO:0007669"/>
    <property type="project" value="UniProtKB-KW"/>
</dbReference>
<accession>A0A935Q267</accession>
<dbReference type="Proteomes" id="UP000697998">
    <property type="component" value="Unassembled WGS sequence"/>
</dbReference>
<dbReference type="SMART" id="SM00490">
    <property type="entry name" value="HELICc"/>
    <property type="match status" value="1"/>
</dbReference>
<dbReference type="InterPro" id="IPR001650">
    <property type="entry name" value="Helicase_C-like"/>
</dbReference>
<evidence type="ECO:0000256" key="1">
    <source>
        <dbReference type="ARBA" id="ARBA00022801"/>
    </source>
</evidence>
<dbReference type="EMBL" id="JADJMH010000020">
    <property type="protein sequence ID" value="MBK7676558.1"/>
    <property type="molecule type" value="Genomic_DNA"/>
</dbReference>
<dbReference type="PROSITE" id="PS51192">
    <property type="entry name" value="HELICASE_ATP_BIND_1"/>
    <property type="match status" value="1"/>
</dbReference>
<evidence type="ECO:0000259" key="3">
    <source>
        <dbReference type="PROSITE" id="PS51194"/>
    </source>
</evidence>
<dbReference type="Pfam" id="PF00271">
    <property type="entry name" value="Helicase_C"/>
    <property type="match status" value="1"/>
</dbReference>
<dbReference type="Gene3D" id="3.40.50.300">
    <property type="entry name" value="P-loop containing nucleotide triphosphate hydrolases"/>
    <property type="match status" value="1"/>
</dbReference>
<sequence>MQSWWNVPWADSMVVWRPVCARRSRSEWHETIARLRQRLSECRLQALLRLLDGAEAVLAGREPASDFFVAGRGQRWQEILLALQAVVNNQPATDFSGDTARLLWSLSIHEDGCLRAITPLEQKRGPRGWGRPQGISLGRLLDNGRMPLDDARIVRAIRTVPGSTSRHYLDLAAAIVELVGHPRVVVSTAPEEIVDLSETPPELALIRQGEHFVMRIEPPLRASTQAAIEYYQASPEERREADALRLITLVHDTPQRLRLVHFTAAQRHAAQLIAGELTVPASTGAAQLEKTLHLLSAHFQIDADSAQAARQVDSDSRLHAELSPVGESLRLRLVVTPLGANGPRLPPGSGRRQVMAVLSGETVGGERDFAAERHHLEAVLDALPFLDDAHADGGWLIEDLEQALHVVETLPTLPAVAAVDWPQGKRLRVVRLDPRRLRVRVSRAGDWFRLSGQATVDEGLVLTLEKEDGYRWAIRLATAGIGGCLADDMGLGKTLQALAVLLQRAAGGPALVIAPTSVCGNWLAEAQRFAPSLKTRLYSEARDGEREAVLANAGPHDLLIVSYMLLQLSPERFSGRTWHTVIADEAQAIKNAATRRSQAVFGLTTDFRLALTGTPVENRLVDLWSIMRFANPGLLGNSKRFNQRFAAPIERYGDRAAQHILRRLIAPFVLRRTKSEVLQELPQRTELVLTVSPDGAEAAHYEALRRLATQEIAQTRDHAAPTDLRFTILTQLTRLRRAACDPRLTSPLLGIAGAKVQAFAELASELTANGHKALVFSQFVDFLSLLREPLDAPGIRYQYLDGATPAADRSRRVAAFQAGDGDLFLISLKAGGFGLNLTAADYVVITDPWWNPAAEDQAMGRAHRIGQLRPVTVYRLVSKGTVEERIVDLHHEKRALAESILAPGDASVLPSTEDLLALMRGE</sequence>
<reference evidence="4 5" key="1">
    <citation type="submission" date="2020-10" db="EMBL/GenBank/DDBJ databases">
        <title>Connecting structure to function with the recovery of over 1000 high-quality activated sludge metagenome-assembled genomes encoding full-length rRNA genes using long-read sequencing.</title>
        <authorList>
            <person name="Singleton C.M."/>
            <person name="Petriglieri F."/>
            <person name="Kristensen J.M."/>
            <person name="Kirkegaard R.H."/>
            <person name="Michaelsen T.Y."/>
            <person name="Andersen M.H."/>
            <person name="Karst S.M."/>
            <person name="Dueholm M.S."/>
            <person name="Nielsen P.H."/>
            <person name="Albertsen M."/>
        </authorList>
    </citation>
    <scope>NUCLEOTIDE SEQUENCE [LARGE SCALE GENOMIC DNA]</scope>
    <source>
        <strain evidence="4">EsbW_18-Q3-R4-48_BATAC.285</strain>
    </source>
</reference>
<name>A0A935Q267_9PROT</name>
<gene>
    <name evidence="4" type="ORF">IPJ27_18340</name>
</gene>
<comment type="caution">
    <text evidence="4">The sequence shown here is derived from an EMBL/GenBank/DDBJ whole genome shotgun (WGS) entry which is preliminary data.</text>
</comment>
<dbReference type="PANTHER" id="PTHR10799">
    <property type="entry name" value="SNF2/RAD54 HELICASE FAMILY"/>
    <property type="match status" value="1"/>
</dbReference>
<dbReference type="Pfam" id="PF00176">
    <property type="entry name" value="SNF2-rel_dom"/>
    <property type="match status" value="1"/>
</dbReference>
<dbReference type="GO" id="GO:0016787">
    <property type="term" value="F:hydrolase activity"/>
    <property type="evidence" value="ECO:0007669"/>
    <property type="project" value="UniProtKB-KW"/>
</dbReference>
<organism evidence="4 5">
    <name type="scientific">Candidatus Accumulibacter proximus</name>
    <dbReference type="NCBI Taxonomy" id="2954385"/>
    <lineage>
        <taxon>Bacteria</taxon>
        <taxon>Pseudomonadati</taxon>
        <taxon>Pseudomonadota</taxon>
        <taxon>Betaproteobacteria</taxon>
        <taxon>Candidatus Accumulibacter</taxon>
    </lineage>
</organism>
<dbReference type="InterPro" id="IPR014001">
    <property type="entry name" value="Helicase_ATP-bd"/>
</dbReference>
<dbReference type="CDD" id="cd18012">
    <property type="entry name" value="DEXQc_arch_SWI2_SNF2"/>
    <property type="match status" value="1"/>
</dbReference>
<proteinExistence type="predicted"/>
<dbReference type="PROSITE" id="PS51194">
    <property type="entry name" value="HELICASE_CTER"/>
    <property type="match status" value="1"/>
</dbReference>
<feature type="domain" description="Helicase C-terminal" evidence="3">
    <location>
        <begin position="754"/>
        <end position="916"/>
    </location>
</feature>
<keyword evidence="4" id="KW-0547">Nucleotide-binding</keyword>
<keyword evidence="4" id="KW-0067">ATP-binding</keyword>
<feature type="domain" description="Helicase ATP-binding" evidence="2">
    <location>
        <begin position="474"/>
        <end position="633"/>
    </location>
</feature>
<dbReference type="InterPro" id="IPR027417">
    <property type="entry name" value="P-loop_NTPase"/>
</dbReference>
<dbReference type="CDD" id="cd18793">
    <property type="entry name" value="SF2_C_SNF"/>
    <property type="match status" value="1"/>
</dbReference>